<feature type="region of interest" description="Disordered" evidence="1">
    <location>
        <begin position="346"/>
        <end position="368"/>
    </location>
</feature>
<evidence type="ECO:0000256" key="1">
    <source>
        <dbReference type="SAM" id="MobiDB-lite"/>
    </source>
</evidence>
<protein>
    <submittedName>
        <fullName evidence="2">Uncharacterized protein</fullName>
    </submittedName>
</protein>
<comment type="caution">
    <text evidence="2">The sequence shown here is derived from an EMBL/GenBank/DDBJ whole genome shotgun (WGS) entry which is preliminary data.</text>
</comment>
<gene>
    <name evidence="2" type="ORF">A0H81_01159</name>
</gene>
<name>A0A1C7MQY8_GRIFR</name>
<evidence type="ECO:0000313" key="2">
    <source>
        <dbReference type="EMBL" id="OBZ78836.1"/>
    </source>
</evidence>
<dbReference type="OrthoDB" id="2795800at2759"/>
<reference evidence="2 3" key="1">
    <citation type="submission" date="2016-03" db="EMBL/GenBank/DDBJ databases">
        <title>Whole genome sequencing of Grifola frondosa 9006-11.</title>
        <authorList>
            <person name="Min B."/>
            <person name="Park H."/>
            <person name="Kim J.-G."/>
            <person name="Cho H."/>
            <person name="Oh Y.-L."/>
            <person name="Kong W.-S."/>
            <person name="Choi I.-G."/>
        </authorList>
    </citation>
    <scope>NUCLEOTIDE SEQUENCE [LARGE SCALE GENOMIC DNA]</scope>
    <source>
        <strain evidence="2 3">9006-11</strain>
    </source>
</reference>
<dbReference type="EMBL" id="LUGG01000001">
    <property type="protein sequence ID" value="OBZ78836.1"/>
    <property type="molecule type" value="Genomic_DNA"/>
</dbReference>
<evidence type="ECO:0000313" key="3">
    <source>
        <dbReference type="Proteomes" id="UP000092993"/>
    </source>
</evidence>
<feature type="compositionally biased region" description="Basic and acidic residues" evidence="1">
    <location>
        <begin position="230"/>
        <end position="241"/>
    </location>
</feature>
<keyword evidence="3" id="KW-1185">Reference proteome</keyword>
<accession>A0A1C7MQY8</accession>
<dbReference type="AlphaFoldDB" id="A0A1C7MQY8"/>
<organism evidence="2 3">
    <name type="scientific">Grifola frondosa</name>
    <name type="common">Maitake</name>
    <name type="synonym">Polyporus frondosus</name>
    <dbReference type="NCBI Taxonomy" id="5627"/>
    <lineage>
        <taxon>Eukaryota</taxon>
        <taxon>Fungi</taxon>
        <taxon>Dikarya</taxon>
        <taxon>Basidiomycota</taxon>
        <taxon>Agaricomycotina</taxon>
        <taxon>Agaricomycetes</taxon>
        <taxon>Polyporales</taxon>
        <taxon>Grifolaceae</taxon>
        <taxon>Grifola</taxon>
    </lineage>
</organism>
<sequence>MSHNTGDCGDITHLGTLTSLLPAPPPIEDLKELTRSQRLFLVYTGIDARALKIELDHEYYLFMDMRHDAKWTSFSMTSRKWAVVTAEYNERLKSIDEAKNRKTTLKNPRALVDKLGEIEAIIIGRISRVIIYVCVKPLTDCIDILTTANSCPRLAKSGTETFWRKHCSVVSLSKSDPSEPGTKSVSHFPGLSFKYTQLTSKQRKAQTCGRCRQIKYPGGIGSKDNHKKQHCSDGVKPKDTTDSLPDWPQPSGVFSNSTHFHPIAFLTILREMYEKTVLNGGRDLVIDLEYVAFAKLLQTRSAMAPDGSLLFRLFESLTLSPSLPELIVIHDSKRHLRMDCLANSSPAQSSIASSSSLVASSSSSSQES</sequence>
<dbReference type="Proteomes" id="UP000092993">
    <property type="component" value="Unassembled WGS sequence"/>
</dbReference>
<feature type="region of interest" description="Disordered" evidence="1">
    <location>
        <begin position="219"/>
        <end position="246"/>
    </location>
</feature>
<proteinExistence type="predicted"/>